<dbReference type="NCBIfam" id="TIGR01174">
    <property type="entry name" value="ftsA"/>
    <property type="match status" value="1"/>
</dbReference>
<sequence>MVQGQYFSILDLGSSQMRMLVTNGEDPAQVIAHYEVESEGVAHGAIIDLELAAKALNTLISVVQDQIEYKVSSVICTFSGESITSLNSHGVVKVRKQEVTAYDIGELVKTAQAVSLEKKTLIHVIPKSFKVDNQTGISDPTGMFGVRLEGDFHLIAADQGVCENIIRCLQKVGLSLEGFVYTPLGLAFSALSEDEKQQGVVIVDMGSGTTDCSVYLNGALEWSHSLPIGGDSITRDIAHCLKIDNITAEKVKLALSQDRNMDLDVVLDGGVLCSQVVSVIESRYAQIIKMIDRMLIKEGLRHRLARGYVFCGQAARYANLEEVFANNNITPFRKGQYAQEGAGALSQSWLGAIGLVYFYKNMMNADTPVANLQRKGKVSKFFDWLETYL</sequence>
<keyword evidence="2 5" id="KW-0132">Cell division</keyword>
<evidence type="ECO:0000259" key="6">
    <source>
        <dbReference type="SMART" id="SM00842"/>
    </source>
</evidence>
<dbReference type="PANTHER" id="PTHR32432:SF4">
    <property type="entry name" value="CELL DIVISION PROTEIN FTSA"/>
    <property type="match status" value="1"/>
</dbReference>
<dbReference type="SUPFAM" id="SSF53067">
    <property type="entry name" value="Actin-like ATPase domain"/>
    <property type="match status" value="2"/>
</dbReference>
<evidence type="ECO:0000313" key="7">
    <source>
        <dbReference type="EMBL" id="UTC24726.1"/>
    </source>
</evidence>
<dbReference type="PANTHER" id="PTHR32432">
    <property type="entry name" value="CELL DIVISION PROTEIN FTSA-RELATED"/>
    <property type="match status" value="1"/>
</dbReference>
<feature type="domain" description="SHS2" evidence="6">
    <location>
        <begin position="7"/>
        <end position="190"/>
    </location>
</feature>
<protein>
    <recommendedName>
        <fullName evidence="5">Cell division protein FtsA</fullName>
    </recommendedName>
</protein>
<dbReference type="Gene3D" id="3.30.420.40">
    <property type="match status" value="1"/>
</dbReference>
<evidence type="ECO:0000256" key="4">
    <source>
        <dbReference type="ARBA" id="ARBA00023306"/>
    </source>
</evidence>
<reference evidence="7 8" key="1">
    <citation type="journal article" date="2022" name="Nat. Microbiol.">
        <title>The microbiome of a bacterivorous marine choanoflagellate contains a resource-demanding obligate bacterial associate.</title>
        <authorList>
            <person name="Needham D.M."/>
            <person name="Poirier C."/>
            <person name="Bachy C."/>
            <person name="George E.E."/>
            <person name="Wilken S."/>
            <person name="Yung C.C.M."/>
            <person name="Limardo A.J."/>
            <person name="Morando M."/>
            <person name="Sudek L."/>
            <person name="Malmstrom R.R."/>
            <person name="Keeling P.J."/>
            <person name="Santoro A.E."/>
            <person name="Worden A.Z."/>
        </authorList>
    </citation>
    <scope>NUCLEOTIDE SEQUENCE [LARGE SCALE GENOMIC DNA]</scope>
    <source>
        <strain evidence="7 8">Comchoano-1</strain>
    </source>
</reference>
<dbReference type="InterPro" id="IPR050696">
    <property type="entry name" value="FtsA/MreB"/>
</dbReference>
<dbReference type="InterPro" id="IPR003494">
    <property type="entry name" value="SHS2_FtsA"/>
</dbReference>
<dbReference type="GO" id="GO:0051301">
    <property type="term" value="P:cell division"/>
    <property type="evidence" value="ECO:0007669"/>
    <property type="project" value="UniProtKB-KW"/>
</dbReference>
<comment type="similarity">
    <text evidence="5">Belongs to the FtsA/MreB family.</text>
</comment>
<dbReference type="InterPro" id="IPR020823">
    <property type="entry name" value="Cell_div_FtsA"/>
</dbReference>
<dbReference type="Pfam" id="PF14450">
    <property type="entry name" value="FtsA"/>
    <property type="match status" value="1"/>
</dbReference>
<evidence type="ECO:0000256" key="5">
    <source>
        <dbReference type="HAMAP-Rule" id="MF_02033"/>
    </source>
</evidence>
<accession>A0ABY5DKD2</accession>
<name>A0ABY5DKD2_9GAMM</name>
<comment type="function">
    <text evidence="5">Cell division protein that is involved in the assembly of the Z ring. May serve as a membrane anchor for the Z ring.</text>
</comment>
<dbReference type="InterPro" id="IPR043129">
    <property type="entry name" value="ATPase_NBD"/>
</dbReference>
<dbReference type="Proteomes" id="UP001055955">
    <property type="component" value="Chromosome"/>
</dbReference>
<evidence type="ECO:0000256" key="2">
    <source>
        <dbReference type="ARBA" id="ARBA00022618"/>
    </source>
</evidence>
<dbReference type="RefSeq" id="WP_258568513.1">
    <property type="nucleotide sequence ID" value="NZ_CP092900.1"/>
</dbReference>
<keyword evidence="8" id="KW-1185">Reference proteome</keyword>
<dbReference type="HAMAP" id="MF_02033">
    <property type="entry name" value="FtsA"/>
    <property type="match status" value="1"/>
</dbReference>
<comment type="subcellular location">
    <subcellularLocation>
        <location evidence="5">Cell membrane</location>
        <topology evidence="5">Peripheral membrane protein</topology>
        <orientation evidence="5">Cytoplasmic side</orientation>
    </subcellularLocation>
    <text evidence="5">Localizes to the Z ring in an FtsZ-dependent manner. Targeted to the membrane through a conserved C-terminal amphipathic helix.</text>
</comment>
<dbReference type="CDD" id="cd24048">
    <property type="entry name" value="ASKHA_NBD_FtsA"/>
    <property type="match status" value="1"/>
</dbReference>
<comment type="subunit">
    <text evidence="5">Self-interacts. Interacts with FtsZ.</text>
</comment>
<dbReference type="Pfam" id="PF02491">
    <property type="entry name" value="SHS2_FTSA"/>
    <property type="match status" value="1"/>
</dbReference>
<keyword evidence="4 5" id="KW-0131">Cell cycle</keyword>
<evidence type="ECO:0000256" key="1">
    <source>
        <dbReference type="ARBA" id="ARBA00022475"/>
    </source>
</evidence>
<dbReference type="PIRSF" id="PIRSF003101">
    <property type="entry name" value="FtsA"/>
    <property type="match status" value="1"/>
</dbReference>
<dbReference type="SMART" id="SM00842">
    <property type="entry name" value="FtsA"/>
    <property type="match status" value="1"/>
</dbReference>
<evidence type="ECO:0000313" key="8">
    <source>
        <dbReference type="Proteomes" id="UP001055955"/>
    </source>
</evidence>
<proteinExistence type="inferred from homology"/>
<dbReference type="Gene3D" id="3.30.1490.110">
    <property type="match status" value="1"/>
</dbReference>
<keyword evidence="3 5" id="KW-0472">Membrane</keyword>
<gene>
    <name evidence="5 7" type="primary">ftsA</name>
    <name evidence="7" type="ORF">MMH89_00935</name>
</gene>
<organism evidence="7 8">
    <name type="scientific">Candidatus Comchoanobacter bicostacola</name>
    <dbReference type="NCBI Taxonomy" id="2919598"/>
    <lineage>
        <taxon>Bacteria</taxon>
        <taxon>Pseudomonadati</taxon>
        <taxon>Pseudomonadota</taxon>
        <taxon>Gammaproteobacteria</taxon>
        <taxon>Candidatus Comchoanobacterales</taxon>
        <taxon>Candidatus Comchoanobacteraceae</taxon>
        <taxon>Candidatus Comchoanobacter</taxon>
    </lineage>
</organism>
<keyword evidence="1 5" id="KW-1003">Cell membrane</keyword>
<dbReference type="EMBL" id="CP092900">
    <property type="protein sequence ID" value="UTC24726.1"/>
    <property type="molecule type" value="Genomic_DNA"/>
</dbReference>
<evidence type="ECO:0000256" key="3">
    <source>
        <dbReference type="ARBA" id="ARBA00023136"/>
    </source>
</evidence>